<name>A0A7S4B210_CHRCT</name>
<accession>A0A7S4B210</accession>
<sequence length="549" mass="61720">MLLKRSGRALIVSDVDVVWLQDPRPLFSGELAGFENLKFADLLASSDCLDPERDVREDGCFRTLIDRNTGVVVARNTTRTLAAMEEWRTRTSMAYSWETDQTAFDDMLRGRGRGHRFTMSPDARAAHFRHKLAWCGYPSDTLEADTMGTVSAIAGMHIPGSRRLFDVCITNVTRNLLFGILPLLQVSNGHAFFIQQLQLQSGVWPMAVQATYQFGDEADCAFGKRERLREWGLWREPPETPSSNDQFGRSQPGQADMLGYFLVLHDTKPLPPSAPWVGEVDWHARGRQHVDHVNAFLKRLSAGIALARVLNRTVVLPAMWCYCVKHWARLSQCTVGEQARPTQPLPFKCPMDHLLNIANWHGGWGQRKARNRKCALPPRADGPPADGFPYRVSAWLRRAHASPELHRSQASLVADSNALASTYPGSFAKSINASWPLHRKFHNIAAHGQLFEHGPVLTLPSRSSDVEIRRALSTARLGQIRMLHVSLDDAVSMLGCVTRADITALFQTLLKSRWCFRPEEMKEPRQIEENRTIDVCVWGFDLPQAPASC</sequence>
<gene>
    <name evidence="2" type="ORF">PCAR00345_LOCUS3863</name>
</gene>
<evidence type="ECO:0000313" key="2">
    <source>
        <dbReference type="EMBL" id="CAE0751278.1"/>
    </source>
</evidence>
<dbReference type="PANTHER" id="PTHR46936">
    <property type="entry name" value="ARABINOSYLTRANSFERASE XEG113"/>
    <property type="match status" value="1"/>
</dbReference>
<dbReference type="AlphaFoldDB" id="A0A7S4B210"/>
<dbReference type="GO" id="GO:0005794">
    <property type="term" value="C:Golgi apparatus"/>
    <property type="evidence" value="ECO:0007669"/>
    <property type="project" value="TreeGrafter"/>
</dbReference>
<dbReference type="GO" id="GO:0052636">
    <property type="term" value="F:arabinosyltransferase activity"/>
    <property type="evidence" value="ECO:0007669"/>
    <property type="project" value="TreeGrafter"/>
</dbReference>
<proteinExistence type="predicted"/>
<feature type="domain" description="Nucleotide-diphospho-sugar transferase" evidence="1">
    <location>
        <begin position="7"/>
        <end position="195"/>
    </location>
</feature>
<evidence type="ECO:0000259" key="1">
    <source>
        <dbReference type="Pfam" id="PF03407"/>
    </source>
</evidence>
<reference evidence="2" key="1">
    <citation type="submission" date="2021-01" db="EMBL/GenBank/DDBJ databases">
        <authorList>
            <person name="Corre E."/>
            <person name="Pelletier E."/>
            <person name="Niang G."/>
            <person name="Scheremetjew M."/>
            <person name="Finn R."/>
            <person name="Kale V."/>
            <person name="Holt S."/>
            <person name="Cochrane G."/>
            <person name="Meng A."/>
            <person name="Brown T."/>
            <person name="Cohen L."/>
        </authorList>
    </citation>
    <scope>NUCLEOTIDE SEQUENCE</scope>
    <source>
        <strain evidence="2">CCMP645</strain>
    </source>
</reference>
<dbReference type="EMBL" id="HBIZ01006763">
    <property type="protein sequence ID" value="CAE0751278.1"/>
    <property type="molecule type" value="Transcribed_RNA"/>
</dbReference>
<protein>
    <recommendedName>
        <fullName evidence="1">Nucleotide-diphospho-sugar transferase domain-containing protein</fullName>
    </recommendedName>
</protein>
<dbReference type="InterPro" id="IPR053250">
    <property type="entry name" value="Glycosyltransferase_77"/>
</dbReference>
<dbReference type="PANTHER" id="PTHR46936:SF1">
    <property type="entry name" value="ARABINOSYLTRANSFERASE XEG113"/>
    <property type="match status" value="1"/>
</dbReference>
<dbReference type="InterPro" id="IPR005069">
    <property type="entry name" value="Nucl-diP-sugar_transferase"/>
</dbReference>
<organism evidence="2">
    <name type="scientific">Chrysotila carterae</name>
    <name type="common">Marine alga</name>
    <name type="synonym">Syracosphaera carterae</name>
    <dbReference type="NCBI Taxonomy" id="13221"/>
    <lineage>
        <taxon>Eukaryota</taxon>
        <taxon>Haptista</taxon>
        <taxon>Haptophyta</taxon>
        <taxon>Prymnesiophyceae</taxon>
        <taxon>Isochrysidales</taxon>
        <taxon>Isochrysidaceae</taxon>
        <taxon>Chrysotila</taxon>
    </lineage>
</organism>
<dbReference type="Pfam" id="PF03407">
    <property type="entry name" value="Nucleotid_trans"/>
    <property type="match status" value="1"/>
</dbReference>